<dbReference type="EMBL" id="JXBC01000002">
    <property type="protein sequence ID" value="KIU12459.1"/>
    <property type="molecule type" value="Genomic_DNA"/>
</dbReference>
<dbReference type="AlphaFoldDB" id="A0A0D1JIT6"/>
<evidence type="ECO:0000313" key="2">
    <source>
        <dbReference type="EMBL" id="WEY83906.1"/>
    </source>
</evidence>
<reference evidence="1 3" key="1">
    <citation type="submission" date="2014-12" db="EMBL/GenBank/DDBJ databases">
        <title>Comparative genome analysis of Bacillus coagulans HM-08, Clostridium butyricum HM-68, Bacillus subtilis HM-66 and Bacillus licheniformis BL-09.</title>
        <authorList>
            <person name="Zhang H."/>
        </authorList>
    </citation>
    <scope>NUCLEOTIDE SEQUENCE [LARGE SCALE GENOMIC DNA]</scope>
    <source>
        <strain evidence="1 3">HM-66</strain>
    </source>
</reference>
<dbReference type="PROSITE" id="PS51257">
    <property type="entry name" value="PROKAR_LIPOPROTEIN"/>
    <property type="match status" value="1"/>
</dbReference>
<dbReference type="Proteomes" id="UP000032247">
    <property type="component" value="Unassembled WGS sequence"/>
</dbReference>
<dbReference type="PATRIC" id="fig|1423.173.peg.1342"/>
<protein>
    <submittedName>
        <fullName evidence="2">Peptidoglycan-associated lipoprotein Slp</fullName>
    </submittedName>
    <submittedName>
        <fullName evidence="1">Small peptidoglycan-associated lipoprotein</fullName>
    </submittedName>
</protein>
<evidence type="ECO:0000313" key="1">
    <source>
        <dbReference type="EMBL" id="KIU12459.1"/>
    </source>
</evidence>
<keyword evidence="1" id="KW-0449">Lipoprotein</keyword>
<evidence type="ECO:0000313" key="3">
    <source>
        <dbReference type="Proteomes" id="UP000032247"/>
    </source>
</evidence>
<gene>
    <name evidence="2" type="primary">slp</name>
    <name evidence="2" type="ORF">P5633_16345</name>
    <name evidence="1" type="ORF">SC09_Contig19orf00948</name>
</gene>
<dbReference type="EMBL" id="CP120576">
    <property type="protein sequence ID" value="WEY83906.1"/>
    <property type="molecule type" value="Genomic_DNA"/>
</dbReference>
<name>A0A0D1JIT6_BACIU</name>
<reference evidence="2" key="2">
    <citation type="submission" date="2023-03" db="EMBL/GenBank/DDBJ databases">
        <title>Complete genome sequences of 52 Bacillus and Priestia strains isolated from West-African fermentations and 26 reference strains from the DSMZ collection.</title>
        <authorList>
            <person name="Wiedenbein E.S."/>
            <person name="Canoy T.S."/>
            <person name="Hui Y."/>
            <person name="Parkouda C."/>
            <person name="Dawende C."/>
            <person name="Ametefe E."/>
            <person name="Jespersen L."/>
            <person name="Nielsen D.S."/>
        </authorList>
    </citation>
    <scope>NUCLEOTIDE SEQUENCE</scope>
    <source>
        <strain evidence="2">PRO56</strain>
    </source>
</reference>
<proteinExistence type="predicted"/>
<dbReference type="RefSeq" id="WP_043857433.1">
    <property type="nucleotide sequence ID" value="NZ_CHTU01000001.1"/>
</dbReference>
<dbReference type="Proteomes" id="UP001214898">
    <property type="component" value="Chromosome"/>
</dbReference>
<accession>A0A0D1JIT6</accession>
<organism evidence="1 3">
    <name type="scientific">Bacillus subtilis</name>
    <dbReference type="NCBI Taxonomy" id="1423"/>
    <lineage>
        <taxon>Bacteria</taxon>
        <taxon>Bacillati</taxon>
        <taxon>Bacillota</taxon>
        <taxon>Bacilli</taxon>
        <taxon>Bacillales</taxon>
        <taxon>Bacillaceae</taxon>
        <taxon>Bacillus</taxon>
    </lineage>
</organism>
<sequence length="124" mass="14537">MRYRAVFPMLIIVFALSGCTLSTINPMKKSRIDNIHHTQILFFSDENQIDQEAPYYDALLDLEKDYPEQIDKMKVYDKKEGWEDEIETVPTLMVVNQRHVVVKIEGCVKKKEDIIKPLQHVLSK</sequence>
<dbReference type="STRING" id="483913.AN935_07630"/>